<keyword evidence="2" id="KW-1185">Reference proteome</keyword>
<dbReference type="EMBL" id="CP077302">
    <property type="protein sequence ID" value="QXB17576.1"/>
    <property type="molecule type" value="Genomic_DNA"/>
</dbReference>
<protein>
    <submittedName>
        <fullName evidence="1">Uncharacterized protein</fullName>
    </submittedName>
</protein>
<organism evidence="1 2">
    <name type="scientific">Corynebacterium coyleae</name>
    <dbReference type="NCBI Taxonomy" id="53374"/>
    <lineage>
        <taxon>Bacteria</taxon>
        <taxon>Bacillati</taxon>
        <taxon>Actinomycetota</taxon>
        <taxon>Actinomycetes</taxon>
        <taxon>Mycobacteriales</taxon>
        <taxon>Corynebacteriaceae</taxon>
        <taxon>Corynebacterium</taxon>
    </lineage>
</organism>
<dbReference type="RefSeq" id="WP_092101396.1">
    <property type="nucleotide sequence ID" value="NZ_CP047198.1"/>
</dbReference>
<evidence type="ECO:0000313" key="1">
    <source>
        <dbReference type="EMBL" id="QXB17576.1"/>
    </source>
</evidence>
<reference evidence="1 2" key="1">
    <citation type="submission" date="2021-06" db="EMBL/GenBank/DDBJ databases">
        <title>FDA dAtabase for Regulatory Grade micrObial Sequences (FDA-ARGOS): Supporting development and validation of Infectious Disease Dx tests.</title>
        <authorList>
            <person name="Sproer C."/>
            <person name="Gronow S."/>
            <person name="Severitt S."/>
            <person name="Schroder I."/>
            <person name="Tallon L."/>
            <person name="Sadzewicz L."/>
            <person name="Zhao X."/>
            <person name="Boylan J."/>
            <person name="Ott S."/>
            <person name="Bowen H."/>
            <person name="Vavikolanu K."/>
            <person name="Mehta A."/>
            <person name="Aluvathingal J."/>
            <person name="Nadendla S."/>
            <person name="Lowell S."/>
            <person name="Myers T."/>
            <person name="Yan Y."/>
        </authorList>
    </citation>
    <scope>NUCLEOTIDE SEQUENCE [LARGE SCALE GENOMIC DNA]</scope>
    <source>
        <strain evidence="1 2">FDAARGOS 1425</strain>
    </source>
</reference>
<proteinExistence type="predicted"/>
<dbReference type="Proteomes" id="UP000683520">
    <property type="component" value="Chromosome"/>
</dbReference>
<evidence type="ECO:0000313" key="2">
    <source>
        <dbReference type="Proteomes" id="UP000683520"/>
    </source>
</evidence>
<name>A0ABX8KUM3_9CORY</name>
<gene>
    <name evidence="1" type="ORF">I6L55_06410</name>
</gene>
<accession>A0ABX8KUM3</accession>
<dbReference type="GeneID" id="92749804"/>
<sequence>MAQRDNSNVGQPLVVAKRPPHIGEIAAAKLLIKMVERGQIDREITPLLRWIAEYGDVDESRVPDIVLQPRDQSA</sequence>